<evidence type="ECO:0000259" key="3">
    <source>
        <dbReference type="Pfam" id="PF20411"/>
    </source>
</evidence>
<name>A0A8H2VXE6_9HELO</name>
<organism evidence="4 5">
    <name type="scientific">Sclerotinia trifoliorum</name>
    <dbReference type="NCBI Taxonomy" id="28548"/>
    <lineage>
        <taxon>Eukaryota</taxon>
        <taxon>Fungi</taxon>
        <taxon>Dikarya</taxon>
        <taxon>Ascomycota</taxon>
        <taxon>Pezizomycotina</taxon>
        <taxon>Leotiomycetes</taxon>
        <taxon>Helotiales</taxon>
        <taxon>Sclerotiniaceae</taxon>
        <taxon>Sclerotinia</taxon>
    </lineage>
</organism>
<evidence type="ECO:0000313" key="5">
    <source>
        <dbReference type="Proteomes" id="UP000624404"/>
    </source>
</evidence>
<proteinExistence type="predicted"/>
<feature type="region of interest" description="Disordered" evidence="2">
    <location>
        <begin position="81"/>
        <end position="137"/>
    </location>
</feature>
<protein>
    <submittedName>
        <fullName evidence="4">0a530fd7-b025-415d-bd27-5b264e3763da</fullName>
    </submittedName>
</protein>
<feature type="coiled-coil region" evidence="1">
    <location>
        <begin position="40"/>
        <end position="67"/>
    </location>
</feature>
<evidence type="ECO:0000256" key="1">
    <source>
        <dbReference type="SAM" id="Coils"/>
    </source>
</evidence>
<reference evidence="4" key="1">
    <citation type="submission" date="2020-10" db="EMBL/GenBank/DDBJ databases">
        <authorList>
            <person name="Kusch S."/>
        </authorList>
    </citation>
    <scope>NUCLEOTIDE SEQUENCE</scope>
    <source>
        <strain evidence="4">SwB9</strain>
    </source>
</reference>
<comment type="caution">
    <text evidence="4">The sequence shown here is derived from an EMBL/GenBank/DDBJ whole genome shotgun (WGS) entry which is preliminary data.</text>
</comment>
<gene>
    <name evidence="4" type="ORF">SCLTRI_LOCUS6214</name>
</gene>
<dbReference type="OrthoDB" id="5427977at2759"/>
<dbReference type="AlphaFoldDB" id="A0A8H2VXE6"/>
<dbReference type="InterPro" id="IPR046520">
    <property type="entry name" value="DUF6697"/>
</dbReference>
<keyword evidence="1" id="KW-0175">Coiled coil</keyword>
<keyword evidence="5" id="KW-1185">Reference proteome</keyword>
<dbReference type="EMBL" id="CAJHIA010000020">
    <property type="protein sequence ID" value="CAD6446422.1"/>
    <property type="molecule type" value="Genomic_DNA"/>
</dbReference>
<dbReference type="Pfam" id="PF20411">
    <property type="entry name" value="DUF6697"/>
    <property type="match status" value="1"/>
</dbReference>
<feature type="compositionally biased region" description="Polar residues" evidence="2">
    <location>
        <begin position="21"/>
        <end position="33"/>
    </location>
</feature>
<dbReference type="Proteomes" id="UP000624404">
    <property type="component" value="Unassembled WGS sequence"/>
</dbReference>
<feature type="compositionally biased region" description="Basic and acidic residues" evidence="2">
    <location>
        <begin position="92"/>
        <end position="106"/>
    </location>
</feature>
<feature type="domain" description="DUF6697" evidence="3">
    <location>
        <begin position="192"/>
        <end position="412"/>
    </location>
</feature>
<evidence type="ECO:0000256" key="2">
    <source>
        <dbReference type="SAM" id="MobiDB-lite"/>
    </source>
</evidence>
<sequence>MSEIASNGTKKRKLAADSPGRNATSVSQVSQYDDNAPPGMEFVLAELSRLREQVMKLENQASVKSEANAHDSKNGRRAIADLTGEDTSPLVKSEHGSSERYDRDDLYNATPVPEVVNDGRRGQNTTNVEEHLASRSSPRTPALLAMDFQEDPRPNVTDISICLYNGMRMPTMVRRFPVIQDLQLPLQPNTKFHYDFLRNIFGGNPVADNWYLSNGSRGIFNNVGPYALLSREFDPLLPRLPGAHGAHITPYLAEIGIGQTFPLFIRDIGASHLRYYGTYEAMPSDCLGHNEMLELPEQVKRHWAQKLGTGSANGSKAALVVHALKERWPAVRVGWWDAKNDSYMNKYDWESTGNKAVTRAITEEEAQHITEGAIMTAFERQDLDNPPGVSLCYEYLKCVGYDSEMYQALVTKMNEH</sequence>
<accession>A0A8H2VXE6</accession>
<feature type="region of interest" description="Disordered" evidence="2">
    <location>
        <begin position="1"/>
        <end position="38"/>
    </location>
</feature>
<evidence type="ECO:0000313" key="4">
    <source>
        <dbReference type="EMBL" id="CAD6446422.1"/>
    </source>
</evidence>